<keyword evidence="5 11" id="KW-0479">Metal-binding</keyword>
<keyword evidence="3 11" id="KW-0349">Heme</keyword>
<dbReference type="InterPro" id="IPR002401">
    <property type="entry name" value="Cyt_P450_E_grp-I"/>
</dbReference>
<sequence length="528" mass="60797">MEEQLWVFFFTVIAIASLLLVLLCAASVFYTIWWKPKSLEKLLKQNGINTTPYKILYGDKKEYVESRIEASSKPMNLKHSIVPRAVPFMFQILQKYGKVSAFWFGTTPRVLICDPDMMKEILSNKFGHFQKPPFNPHINLLTKGLTILENDKWAKHRRIMTPAFHHEKLKEMVPAFTSCCAKLIERWTDLVALSGGSCEVDVWPELQNFTGDVLSRAAFGSSFEEGKEIFELQKEQVKLVVEASQSFYVPGFRFLPTKKNKRRMELDNRIKAMFRELINKKEQAIRNGKSNFDDLLGLLLQCNNPGYLQTNANNPTSNVCMTTEEVIEECKLFYFAGQDTTSNWLTWTMIVLSMHQDWQEKAREEVLRICGKNPPHFESITHLKTVTMILHEVQRLYPPVIQQHRYTYKEVQIKGLSLPAGVEIILPTVVIHHDPELWGEDVEEFRPERFSEGISKAGKNDKVAFFPFGWGPRICLGQNFAIVEAKMALAMNLQNFSFDLSQAYTHAPHTIITLQPQHGAPIMLHRIP</sequence>
<keyword evidence="15" id="KW-1185">Reference proteome</keyword>
<evidence type="ECO:0000256" key="6">
    <source>
        <dbReference type="ARBA" id="ARBA00022989"/>
    </source>
</evidence>
<dbReference type="FunFam" id="1.10.630.10:FF:000029">
    <property type="entry name" value="Cytochrome P450 734A1"/>
    <property type="match status" value="1"/>
</dbReference>
<protein>
    <recommendedName>
        <fullName evidence="16">Cytochrome P450</fullName>
    </recommendedName>
</protein>
<dbReference type="GO" id="GO:0004497">
    <property type="term" value="F:monooxygenase activity"/>
    <property type="evidence" value="ECO:0007669"/>
    <property type="project" value="UniProtKB-KW"/>
</dbReference>
<keyword evidence="9 12" id="KW-0503">Monooxygenase</keyword>
<reference evidence="14" key="1">
    <citation type="submission" date="2022-03" db="EMBL/GenBank/DDBJ databases">
        <title>A functionally conserved STORR gene fusion in Papaver species that diverged 16.8 million years ago.</title>
        <authorList>
            <person name="Catania T."/>
        </authorList>
    </citation>
    <scope>NUCLEOTIDE SEQUENCE</scope>
    <source>
        <strain evidence="14">S-191538</strain>
    </source>
</reference>
<comment type="caution">
    <text evidence="14">The sequence shown here is derived from an EMBL/GenBank/DDBJ whole genome shotgun (WGS) entry which is preliminary data.</text>
</comment>
<evidence type="ECO:0008006" key="16">
    <source>
        <dbReference type="Google" id="ProtNLM"/>
    </source>
</evidence>
<keyword evidence="8 11" id="KW-0408">Iron</keyword>
<comment type="cofactor">
    <cofactor evidence="11">
        <name>heme</name>
        <dbReference type="ChEBI" id="CHEBI:30413"/>
    </cofactor>
</comment>
<dbReference type="GO" id="GO:0005506">
    <property type="term" value="F:iron ion binding"/>
    <property type="evidence" value="ECO:0007669"/>
    <property type="project" value="InterPro"/>
</dbReference>
<keyword evidence="7 12" id="KW-0560">Oxidoreductase</keyword>
<dbReference type="PRINTS" id="PR00463">
    <property type="entry name" value="EP450I"/>
</dbReference>
<evidence type="ECO:0000256" key="3">
    <source>
        <dbReference type="ARBA" id="ARBA00022617"/>
    </source>
</evidence>
<dbReference type="GO" id="GO:0033075">
    <property type="term" value="P:isoquinoline alkaloid biosynthetic process"/>
    <property type="evidence" value="ECO:0007669"/>
    <property type="project" value="UniProtKB-ARBA"/>
</dbReference>
<evidence type="ECO:0000256" key="4">
    <source>
        <dbReference type="ARBA" id="ARBA00022692"/>
    </source>
</evidence>
<dbReference type="InterPro" id="IPR036396">
    <property type="entry name" value="Cyt_P450_sf"/>
</dbReference>
<feature type="binding site" description="axial binding residue" evidence="11">
    <location>
        <position position="475"/>
    </location>
    <ligand>
        <name>heme</name>
        <dbReference type="ChEBI" id="CHEBI:30413"/>
    </ligand>
    <ligandPart>
        <name>Fe</name>
        <dbReference type="ChEBI" id="CHEBI:18248"/>
    </ligandPart>
</feature>
<dbReference type="PRINTS" id="PR00385">
    <property type="entry name" value="P450"/>
</dbReference>
<keyword evidence="4 13" id="KW-0812">Transmembrane</keyword>
<dbReference type="PANTHER" id="PTHR24282">
    <property type="entry name" value="CYTOCHROME P450 FAMILY MEMBER"/>
    <property type="match status" value="1"/>
</dbReference>
<dbReference type="SUPFAM" id="SSF48264">
    <property type="entry name" value="Cytochrome P450"/>
    <property type="match status" value="1"/>
</dbReference>
<comment type="similarity">
    <text evidence="2 12">Belongs to the cytochrome P450 family.</text>
</comment>
<proteinExistence type="inferred from homology"/>
<gene>
    <name evidence="14" type="ORF">MKW94_013081</name>
</gene>
<dbReference type="GO" id="GO:0020037">
    <property type="term" value="F:heme binding"/>
    <property type="evidence" value="ECO:0007669"/>
    <property type="project" value="InterPro"/>
</dbReference>
<dbReference type="GO" id="GO:0016020">
    <property type="term" value="C:membrane"/>
    <property type="evidence" value="ECO:0007669"/>
    <property type="project" value="UniProtKB-SubCell"/>
</dbReference>
<dbReference type="InterPro" id="IPR017972">
    <property type="entry name" value="Cyt_P450_CS"/>
</dbReference>
<evidence type="ECO:0000256" key="13">
    <source>
        <dbReference type="SAM" id="Phobius"/>
    </source>
</evidence>
<evidence type="ECO:0000256" key="1">
    <source>
        <dbReference type="ARBA" id="ARBA00004370"/>
    </source>
</evidence>
<dbReference type="AlphaFoldDB" id="A0AA41SN58"/>
<evidence type="ECO:0000256" key="2">
    <source>
        <dbReference type="ARBA" id="ARBA00010617"/>
    </source>
</evidence>
<dbReference type="GO" id="GO:0016705">
    <property type="term" value="F:oxidoreductase activity, acting on paired donors, with incorporation or reduction of molecular oxygen"/>
    <property type="evidence" value="ECO:0007669"/>
    <property type="project" value="InterPro"/>
</dbReference>
<keyword evidence="10 13" id="KW-0472">Membrane</keyword>
<dbReference type="EMBL" id="JAJJMA010186354">
    <property type="protein sequence ID" value="MCL7038070.1"/>
    <property type="molecule type" value="Genomic_DNA"/>
</dbReference>
<evidence type="ECO:0000313" key="15">
    <source>
        <dbReference type="Proteomes" id="UP001177140"/>
    </source>
</evidence>
<dbReference type="InterPro" id="IPR001128">
    <property type="entry name" value="Cyt_P450"/>
</dbReference>
<evidence type="ECO:0000256" key="10">
    <source>
        <dbReference type="ARBA" id="ARBA00023136"/>
    </source>
</evidence>
<dbReference type="Proteomes" id="UP001177140">
    <property type="component" value="Unassembled WGS sequence"/>
</dbReference>
<comment type="subcellular location">
    <subcellularLocation>
        <location evidence="1">Membrane</location>
    </subcellularLocation>
</comment>
<accession>A0AA41SN58</accession>
<evidence type="ECO:0000256" key="5">
    <source>
        <dbReference type="ARBA" id="ARBA00022723"/>
    </source>
</evidence>
<keyword evidence="6 13" id="KW-1133">Transmembrane helix</keyword>
<evidence type="ECO:0000256" key="8">
    <source>
        <dbReference type="ARBA" id="ARBA00023004"/>
    </source>
</evidence>
<name>A0AA41SN58_PAPNU</name>
<evidence type="ECO:0000256" key="12">
    <source>
        <dbReference type="RuleBase" id="RU000461"/>
    </source>
</evidence>
<evidence type="ECO:0000256" key="11">
    <source>
        <dbReference type="PIRSR" id="PIRSR602401-1"/>
    </source>
</evidence>
<dbReference type="PANTHER" id="PTHR24282:SF148">
    <property type="entry name" value="CYTOCHROME P450 72A15-LIKE"/>
    <property type="match status" value="1"/>
</dbReference>
<evidence type="ECO:0000256" key="7">
    <source>
        <dbReference type="ARBA" id="ARBA00023002"/>
    </source>
</evidence>
<dbReference type="InterPro" id="IPR050665">
    <property type="entry name" value="Cytochrome_P450_Monooxygen"/>
</dbReference>
<dbReference type="Pfam" id="PF00067">
    <property type="entry name" value="p450"/>
    <property type="match status" value="1"/>
</dbReference>
<evidence type="ECO:0000313" key="14">
    <source>
        <dbReference type="EMBL" id="MCL7038070.1"/>
    </source>
</evidence>
<evidence type="ECO:0000256" key="9">
    <source>
        <dbReference type="ARBA" id="ARBA00023033"/>
    </source>
</evidence>
<dbReference type="Gene3D" id="1.10.630.10">
    <property type="entry name" value="Cytochrome P450"/>
    <property type="match status" value="1"/>
</dbReference>
<organism evidence="14 15">
    <name type="scientific">Papaver nudicaule</name>
    <name type="common">Iceland poppy</name>
    <dbReference type="NCBI Taxonomy" id="74823"/>
    <lineage>
        <taxon>Eukaryota</taxon>
        <taxon>Viridiplantae</taxon>
        <taxon>Streptophyta</taxon>
        <taxon>Embryophyta</taxon>
        <taxon>Tracheophyta</taxon>
        <taxon>Spermatophyta</taxon>
        <taxon>Magnoliopsida</taxon>
        <taxon>Ranunculales</taxon>
        <taxon>Papaveraceae</taxon>
        <taxon>Papaveroideae</taxon>
        <taxon>Papaver</taxon>
    </lineage>
</organism>
<feature type="transmembrane region" description="Helical" evidence="13">
    <location>
        <begin position="6"/>
        <end position="34"/>
    </location>
</feature>
<dbReference type="PROSITE" id="PS00086">
    <property type="entry name" value="CYTOCHROME_P450"/>
    <property type="match status" value="1"/>
</dbReference>